<name>A0A9P8AQ86_9AGAR</name>
<organism evidence="2 3">
    <name type="scientific">Guyanagaster necrorhizus</name>
    <dbReference type="NCBI Taxonomy" id="856835"/>
    <lineage>
        <taxon>Eukaryota</taxon>
        <taxon>Fungi</taxon>
        <taxon>Dikarya</taxon>
        <taxon>Basidiomycota</taxon>
        <taxon>Agaricomycotina</taxon>
        <taxon>Agaricomycetes</taxon>
        <taxon>Agaricomycetidae</taxon>
        <taxon>Agaricales</taxon>
        <taxon>Marasmiineae</taxon>
        <taxon>Physalacriaceae</taxon>
        <taxon>Guyanagaster</taxon>
    </lineage>
</organism>
<gene>
    <name evidence="2" type="ORF">BT62DRAFT_252008</name>
</gene>
<feature type="transmembrane region" description="Helical" evidence="1">
    <location>
        <begin position="12"/>
        <end position="33"/>
    </location>
</feature>
<evidence type="ECO:0000313" key="3">
    <source>
        <dbReference type="Proteomes" id="UP000812287"/>
    </source>
</evidence>
<dbReference type="RefSeq" id="XP_043037608.1">
    <property type="nucleotide sequence ID" value="XM_043180242.1"/>
</dbReference>
<proteinExistence type="predicted"/>
<keyword evidence="1" id="KW-0472">Membrane</keyword>
<sequence>MSTGSSGLSIYLSVSAFVLNGVNILTFLSLISFTRRVCGVGTSLEITFILSPVASPLRLWGGILGLELYYGPIEIQAEYGSHRQFLCTPSAWFQRRAQTSTYDPEGKLDEGISHWFQMAQTGRPPEPWGPTHRSTVVPKWCGLSLSKEAAEYSWGCLWTIPSPNWILTLMKLPLQVPTNIDDVSVYSLNPPRFVGTRACRTEQLYGNHPEGLFHHTIPSSSNPGALPPRCAHSILLRLAEALALLSLLRTLVCVPFLVQMLVEFFYGQNLTSRRDHHRVSGWGGSGWLR</sequence>
<comment type="caution">
    <text evidence="2">The sequence shown here is derived from an EMBL/GenBank/DDBJ whole genome shotgun (WGS) entry which is preliminary data.</text>
</comment>
<evidence type="ECO:0000313" key="2">
    <source>
        <dbReference type="EMBL" id="KAG7444108.1"/>
    </source>
</evidence>
<accession>A0A9P8AQ86</accession>
<reference evidence="2" key="1">
    <citation type="submission" date="2020-11" db="EMBL/GenBank/DDBJ databases">
        <title>Adaptations for nitrogen fixation in a non-lichenized fungal sporocarp promotes dispersal by wood-feeding termites.</title>
        <authorList>
            <consortium name="DOE Joint Genome Institute"/>
            <person name="Koch R.A."/>
            <person name="Yoon G."/>
            <person name="Arayal U."/>
            <person name="Lail K."/>
            <person name="Amirebrahimi M."/>
            <person name="Labutti K."/>
            <person name="Lipzen A."/>
            <person name="Riley R."/>
            <person name="Barry K."/>
            <person name="Henrissat B."/>
            <person name="Grigoriev I.V."/>
            <person name="Herr J.R."/>
            <person name="Aime M.C."/>
        </authorList>
    </citation>
    <scope>NUCLEOTIDE SEQUENCE</scope>
    <source>
        <strain evidence="2">MCA 3950</strain>
    </source>
</reference>
<dbReference type="Proteomes" id="UP000812287">
    <property type="component" value="Unassembled WGS sequence"/>
</dbReference>
<protein>
    <submittedName>
        <fullName evidence="2">Uncharacterized protein</fullName>
    </submittedName>
</protein>
<keyword evidence="3" id="KW-1185">Reference proteome</keyword>
<dbReference type="GeneID" id="66102538"/>
<keyword evidence="1" id="KW-1133">Transmembrane helix</keyword>
<dbReference type="EMBL" id="MU250541">
    <property type="protein sequence ID" value="KAG7444108.1"/>
    <property type="molecule type" value="Genomic_DNA"/>
</dbReference>
<keyword evidence="1" id="KW-0812">Transmembrane</keyword>
<dbReference type="AlphaFoldDB" id="A0A9P8AQ86"/>
<evidence type="ECO:0000256" key="1">
    <source>
        <dbReference type="SAM" id="Phobius"/>
    </source>
</evidence>